<feature type="compositionally biased region" description="Basic and acidic residues" evidence="1">
    <location>
        <begin position="1"/>
        <end position="15"/>
    </location>
</feature>
<sequence length="41" mass="5168">MEEIRRRWSHDEARDRRRPAPLSGPWRFCRKNFKGQYSFDE</sequence>
<protein>
    <submittedName>
        <fullName evidence="2">Uncharacterized protein</fullName>
    </submittedName>
</protein>
<dbReference type="Proteomes" id="UP000243499">
    <property type="component" value="Chromosome 6"/>
</dbReference>
<feature type="region of interest" description="Disordered" evidence="1">
    <location>
        <begin position="1"/>
        <end position="24"/>
    </location>
</feature>
<accession>A0A2T8IHI8</accession>
<proteinExistence type="predicted"/>
<reference evidence="2" key="1">
    <citation type="submission" date="2018-04" db="EMBL/GenBank/DDBJ databases">
        <title>WGS assembly of Panicum hallii.</title>
        <authorList>
            <person name="Lovell J."/>
            <person name="Jenkins J."/>
            <person name="Lowry D."/>
            <person name="Mamidi S."/>
            <person name="Sreedasyam A."/>
            <person name="Weng X."/>
            <person name="Barry K."/>
            <person name="Bonette J."/>
            <person name="Campitelli B."/>
            <person name="Daum C."/>
            <person name="Gordon S."/>
            <person name="Gould B."/>
            <person name="Lipzen A."/>
            <person name="Macqueen A."/>
            <person name="Palacio-Mejia J."/>
            <person name="Plott C."/>
            <person name="Shakirov E."/>
            <person name="Shu S."/>
            <person name="Yoshinaga Y."/>
            <person name="Zane M."/>
            <person name="Rokhsar D."/>
            <person name="Grimwood J."/>
            <person name="Schmutz J."/>
            <person name="Juenger T."/>
        </authorList>
    </citation>
    <scope>NUCLEOTIDE SEQUENCE [LARGE SCALE GENOMIC DNA]</scope>
    <source>
        <strain evidence="2">FIL2</strain>
    </source>
</reference>
<dbReference type="AlphaFoldDB" id="A0A2T8IHI8"/>
<organism evidence="2">
    <name type="scientific">Panicum hallii</name>
    <dbReference type="NCBI Taxonomy" id="206008"/>
    <lineage>
        <taxon>Eukaryota</taxon>
        <taxon>Viridiplantae</taxon>
        <taxon>Streptophyta</taxon>
        <taxon>Embryophyta</taxon>
        <taxon>Tracheophyta</taxon>
        <taxon>Spermatophyta</taxon>
        <taxon>Magnoliopsida</taxon>
        <taxon>Liliopsida</taxon>
        <taxon>Poales</taxon>
        <taxon>Poaceae</taxon>
        <taxon>PACMAD clade</taxon>
        <taxon>Panicoideae</taxon>
        <taxon>Panicodae</taxon>
        <taxon>Paniceae</taxon>
        <taxon>Panicinae</taxon>
        <taxon>Panicum</taxon>
        <taxon>Panicum sect. Panicum</taxon>
    </lineage>
</organism>
<evidence type="ECO:0000313" key="2">
    <source>
        <dbReference type="EMBL" id="PVH37129.1"/>
    </source>
</evidence>
<dbReference type="EMBL" id="CM008051">
    <property type="protein sequence ID" value="PVH37129.1"/>
    <property type="molecule type" value="Genomic_DNA"/>
</dbReference>
<gene>
    <name evidence="2" type="ORF">PAHAL_6G253400</name>
</gene>
<name>A0A2T8IHI8_9POAL</name>
<evidence type="ECO:0000256" key="1">
    <source>
        <dbReference type="SAM" id="MobiDB-lite"/>
    </source>
</evidence>
<dbReference type="Gramene" id="PVH37129">
    <property type="protein sequence ID" value="PVH37129"/>
    <property type="gene ID" value="PAHAL_6G253400"/>
</dbReference>